<dbReference type="EMBL" id="JACWMY010000002">
    <property type="protein sequence ID" value="MBD1362770.1"/>
    <property type="molecule type" value="Genomic_DNA"/>
</dbReference>
<feature type="region of interest" description="Disordered" evidence="1">
    <location>
        <begin position="22"/>
        <end position="79"/>
    </location>
</feature>
<feature type="chain" id="PRO_5047405933" description="Lipoprotein" evidence="2">
    <location>
        <begin position="23"/>
        <end position="79"/>
    </location>
</feature>
<evidence type="ECO:0008006" key="5">
    <source>
        <dbReference type="Google" id="ProtNLM"/>
    </source>
</evidence>
<dbReference type="RefSeq" id="WP_191187457.1">
    <property type="nucleotide sequence ID" value="NZ_JACWMY010000002.1"/>
</dbReference>
<name>A0ABR7WKB8_9SPHI</name>
<protein>
    <recommendedName>
        <fullName evidence="5">Lipoprotein</fullName>
    </recommendedName>
</protein>
<reference evidence="3 4" key="1">
    <citation type="submission" date="2020-09" db="EMBL/GenBank/DDBJ databases">
        <title>Novel species of Mucilaginibacter isolated from a glacier on the Tibetan Plateau.</title>
        <authorList>
            <person name="Liu Q."/>
            <person name="Xin Y.-H."/>
        </authorList>
    </citation>
    <scope>NUCLEOTIDE SEQUENCE [LARGE SCALE GENOMIC DNA]</scope>
    <source>
        <strain evidence="3 4">ZT4R22</strain>
    </source>
</reference>
<feature type="compositionally biased region" description="Basic and acidic residues" evidence="1">
    <location>
        <begin position="25"/>
        <end position="34"/>
    </location>
</feature>
<evidence type="ECO:0000313" key="4">
    <source>
        <dbReference type="Proteomes" id="UP000606600"/>
    </source>
</evidence>
<comment type="caution">
    <text evidence="3">The sequence shown here is derived from an EMBL/GenBank/DDBJ whole genome shotgun (WGS) entry which is preliminary data.</text>
</comment>
<evidence type="ECO:0000256" key="1">
    <source>
        <dbReference type="SAM" id="MobiDB-lite"/>
    </source>
</evidence>
<gene>
    <name evidence="3" type="ORF">IDJ77_03015</name>
</gene>
<dbReference type="Proteomes" id="UP000606600">
    <property type="component" value="Unassembled WGS sequence"/>
</dbReference>
<proteinExistence type="predicted"/>
<evidence type="ECO:0000313" key="3">
    <source>
        <dbReference type="EMBL" id="MBD1362770.1"/>
    </source>
</evidence>
<feature type="compositionally biased region" description="Polar residues" evidence="1">
    <location>
        <begin position="38"/>
        <end position="60"/>
    </location>
</feature>
<accession>A0ABR7WKB8</accession>
<feature type="signal peptide" evidence="2">
    <location>
        <begin position="1"/>
        <end position="22"/>
    </location>
</feature>
<organism evidence="3 4">
    <name type="scientific">Mucilaginibacter pankratovii</name>
    <dbReference type="NCBI Taxonomy" id="2772110"/>
    <lineage>
        <taxon>Bacteria</taxon>
        <taxon>Pseudomonadati</taxon>
        <taxon>Bacteroidota</taxon>
        <taxon>Sphingobacteriia</taxon>
        <taxon>Sphingobacteriales</taxon>
        <taxon>Sphingobacteriaceae</taxon>
        <taxon>Mucilaginibacter</taxon>
    </lineage>
</organism>
<keyword evidence="4" id="KW-1185">Reference proteome</keyword>
<sequence>MKNSIKYTFAALAITIAATACGGDHGGRHPDSLKADTSVMSDSTNRQVQPAPGSNGSAISADTGLDKSGAGGTDTTKKP</sequence>
<dbReference type="PROSITE" id="PS51257">
    <property type="entry name" value="PROKAR_LIPOPROTEIN"/>
    <property type="match status" value="1"/>
</dbReference>
<keyword evidence="2" id="KW-0732">Signal</keyword>
<evidence type="ECO:0000256" key="2">
    <source>
        <dbReference type="SAM" id="SignalP"/>
    </source>
</evidence>